<gene>
    <name evidence="3" type="primary">RvY_14587-1</name>
    <name evidence="3" type="synonym">RvY_14587.1</name>
    <name evidence="3" type="ORF">RvY_14587</name>
</gene>
<sequence>MSSRRKLSEDIHDDCTVPKKSRPSLENTPEDLEAAGNAAGELVDVHVAPKCSRTTVSIHDLHENILVEILQHLDIVKQLALQRVSSQWNTILTSPSVLRARGVDQVFYMNHDLTTRYIEFDSLVDRAACIELVHLFLGRQIRSNWPEHGYHYHAFLLSSTCDLLAKKSPRLKTIVLSQGYIDKAVLDHCLPLSVKRVLFDRVTVCGFGTFPFYKHNITIKRDVLRTGNAIADTEDRMWQLGAIHCAQLTPDDLEATFFRIRKAKELGKLKYELLTDIVESRQPTALKDGRWSADTSDLNKLGNLTLMELFTFTSCTIYSAMSDSV</sequence>
<keyword evidence="4" id="KW-1185">Reference proteome</keyword>
<evidence type="ECO:0000256" key="1">
    <source>
        <dbReference type="SAM" id="MobiDB-lite"/>
    </source>
</evidence>
<feature type="domain" description="F-box" evidence="2">
    <location>
        <begin position="55"/>
        <end position="101"/>
    </location>
</feature>
<organism evidence="3 4">
    <name type="scientific">Ramazzottius varieornatus</name>
    <name type="common">Water bear</name>
    <name type="synonym">Tardigrade</name>
    <dbReference type="NCBI Taxonomy" id="947166"/>
    <lineage>
        <taxon>Eukaryota</taxon>
        <taxon>Metazoa</taxon>
        <taxon>Ecdysozoa</taxon>
        <taxon>Tardigrada</taxon>
        <taxon>Eutardigrada</taxon>
        <taxon>Parachela</taxon>
        <taxon>Hypsibioidea</taxon>
        <taxon>Ramazzottiidae</taxon>
        <taxon>Ramazzottius</taxon>
    </lineage>
</organism>
<dbReference type="Pfam" id="PF00646">
    <property type="entry name" value="F-box"/>
    <property type="match status" value="1"/>
</dbReference>
<proteinExistence type="predicted"/>
<dbReference type="EMBL" id="BDGG01000010">
    <property type="protein sequence ID" value="GAV04284.1"/>
    <property type="molecule type" value="Genomic_DNA"/>
</dbReference>
<dbReference type="Proteomes" id="UP000186922">
    <property type="component" value="Unassembled WGS sequence"/>
</dbReference>
<dbReference type="Gene3D" id="1.20.1280.50">
    <property type="match status" value="1"/>
</dbReference>
<dbReference type="PROSITE" id="PS50181">
    <property type="entry name" value="FBOX"/>
    <property type="match status" value="1"/>
</dbReference>
<dbReference type="AlphaFoldDB" id="A0A1D1VZ37"/>
<feature type="compositionally biased region" description="Basic and acidic residues" evidence="1">
    <location>
        <begin position="1"/>
        <end position="17"/>
    </location>
</feature>
<dbReference type="SUPFAM" id="SSF81383">
    <property type="entry name" value="F-box domain"/>
    <property type="match status" value="1"/>
</dbReference>
<accession>A0A1D1VZ37</accession>
<dbReference type="InterPro" id="IPR036047">
    <property type="entry name" value="F-box-like_dom_sf"/>
</dbReference>
<evidence type="ECO:0000259" key="2">
    <source>
        <dbReference type="PROSITE" id="PS50181"/>
    </source>
</evidence>
<reference evidence="3 4" key="1">
    <citation type="journal article" date="2016" name="Nat. Commun.">
        <title>Extremotolerant tardigrade genome and improved radiotolerance of human cultured cells by tardigrade-unique protein.</title>
        <authorList>
            <person name="Hashimoto T."/>
            <person name="Horikawa D.D."/>
            <person name="Saito Y."/>
            <person name="Kuwahara H."/>
            <person name="Kozuka-Hata H."/>
            <person name="Shin-I T."/>
            <person name="Minakuchi Y."/>
            <person name="Ohishi K."/>
            <person name="Motoyama A."/>
            <person name="Aizu T."/>
            <person name="Enomoto A."/>
            <person name="Kondo K."/>
            <person name="Tanaka S."/>
            <person name="Hara Y."/>
            <person name="Koshikawa S."/>
            <person name="Sagara H."/>
            <person name="Miura T."/>
            <person name="Yokobori S."/>
            <person name="Miyagawa K."/>
            <person name="Suzuki Y."/>
            <person name="Kubo T."/>
            <person name="Oyama M."/>
            <person name="Kohara Y."/>
            <person name="Fujiyama A."/>
            <person name="Arakawa K."/>
            <person name="Katayama T."/>
            <person name="Toyoda A."/>
            <person name="Kunieda T."/>
        </authorList>
    </citation>
    <scope>NUCLEOTIDE SEQUENCE [LARGE SCALE GENOMIC DNA]</scope>
    <source>
        <strain evidence="3 4">YOKOZUNA-1</strain>
    </source>
</reference>
<evidence type="ECO:0000313" key="4">
    <source>
        <dbReference type="Proteomes" id="UP000186922"/>
    </source>
</evidence>
<comment type="caution">
    <text evidence="3">The sequence shown here is derived from an EMBL/GenBank/DDBJ whole genome shotgun (WGS) entry which is preliminary data.</text>
</comment>
<name>A0A1D1VZ37_RAMVA</name>
<evidence type="ECO:0000313" key="3">
    <source>
        <dbReference type="EMBL" id="GAV04284.1"/>
    </source>
</evidence>
<feature type="region of interest" description="Disordered" evidence="1">
    <location>
        <begin position="1"/>
        <end position="30"/>
    </location>
</feature>
<dbReference type="InterPro" id="IPR001810">
    <property type="entry name" value="F-box_dom"/>
</dbReference>
<protein>
    <recommendedName>
        <fullName evidence="2">F-box domain-containing protein</fullName>
    </recommendedName>
</protein>